<evidence type="ECO:0000256" key="1">
    <source>
        <dbReference type="SAM" id="Coils"/>
    </source>
</evidence>
<keyword evidence="1" id="KW-0175">Coiled coil</keyword>
<evidence type="ECO:0000313" key="3">
    <source>
        <dbReference type="Proteomes" id="UP000218831"/>
    </source>
</evidence>
<reference evidence="2 3" key="1">
    <citation type="submission" date="2017-08" db="EMBL/GenBank/DDBJ databases">
        <title>Aliifodinibius alkalisoli sp. nov., isolated from saline alkaline soil.</title>
        <authorList>
            <person name="Liu D."/>
            <person name="Zhang G."/>
        </authorList>
    </citation>
    <scope>NUCLEOTIDE SEQUENCE [LARGE SCALE GENOMIC DNA]</scope>
    <source>
        <strain evidence="2 3">WN023</strain>
    </source>
</reference>
<dbReference type="RefSeq" id="WP_095606348.1">
    <property type="nucleotide sequence ID" value="NZ_NSKE01000005.1"/>
</dbReference>
<evidence type="ECO:0000313" key="2">
    <source>
        <dbReference type="EMBL" id="PAU94217.1"/>
    </source>
</evidence>
<comment type="caution">
    <text evidence="2">The sequence shown here is derived from an EMBL/GenBank/DDBJ whole genome shotgun (WGS) entry which is preliminary data.</text>
</comment>
<sequence>MKEIEEDILRENVQYLLDEYYDGNVSEMQRQTGANRSVISELKNGTKSEVNSSTLRHFAEAGININWLLTGEGPHFVIGNEEELKTELKQKQLLENRMEEIKGLVSDIDQQLEEHPELKLDPDVMSALLDLLKKAI</sequence>
<dbReference type="Proteomes" id="UP000218831">
    <property type="component" value="Unassembled WGS sequence"/>
</dbReference>
<name>A0A2A2GBG4_9BACT</name>
<dbReference type="OrthoDB" id="1034290at2"/>
<dbReference type="EMBL" id="NSKE01000005">
    <property type="protein sequence ID" value="PAU94217.1"/>
    <property type="molecule type" value="Genomic_DNA"/>
</dbReference>
<organism evidence="2 3">
    <name type="scientific">Fodinibius salipaludis</name>
    <dbReference type="NCBI Taxonomy" id="2032627"/>
    <lineage>
        <taxon>Bacteria</taxon>
        <taxon>Pseudomonadati</taxon>
        <taxon>Balneolota</taxon>
        <taxon>Balneolia</taxon>
        <taxon>Balneolales</taxon>
        <taxon>Balneolaceae</taxon>
        <taxon>Fodinibius</taxon>
    </lineage>
</organism>
<feature type="coiled-coil region" evidence="1">
    <location>
        <begin position="84"/>
        <end position="111"/>
    </location>
</feature>
<dbReference type="AlphaFoldDB" id="A0A2A2GBG4"/>
<keyword evidence="3" id="KW-1185">Reference proteome</keyword>
<gene>
    <name evidence="2" type="ORF">CK503_08370</name>
</gene>
<protein>
    <submittedName>
        <fullName evidence="2">Uncharacterized protein</fullName>
    </submittedName>
</protein>
<proteinExistence type="predicted"/>
<accession>A0A2A2GBG4</accession>